<protein>
    <submittedName>
        <fullName evidence="1">Uncharacterized protein</fullName>
    </submittedName>
</protein>
<accession>A0A438F9X6</accession>
<gene>
    <name evidence="1" type="ORF">CK203_082701</name>
</gene>
<dbReference type="EMBL" id="QGNW01001071">
    <property type="protein sequence ID" value="RVW56765.1"/>
    <property type="molecule type" value="Genomic_DNA"/>
</dbReference>
<comment type="caution">
    <text evidence="1">The sequence shown here is derived from an EMBL/GenBank/DDBJ whole genome shotgun (WGS) entry which is preliminary data.</text>
</comment>
<evidence type="ECO:0000313" key="1">
    <source>
        <dbReference type="EMBL" id="RVW56765.1"/>
    </source>
</evidence>
<dbReference type="AlphaFoldDB" id="A0A438F9X6"/>
<name>A0A438F9X6_VITVI</name>
<reference evidence="1 2" key="1">
    <citation type="journal article" date="2018" name="PLoS Genet.">
        <title>Population sequencing reveals clonal diversity and ancestral inbreeding in the grapevine cultivar Chardonnay.</title>
        <authorList>
            <person name="Roach M.J."/>
            <person name="Johnson D.L."/>
            <person name="Bohlmann J."/>
            <person name="van Vuuren H.J."/>
            <person name="Jones S.J."/>
            <person name="Pretorius I.S."/>
            <person name="Schmidt S.A."/>
            <person name="Borneman A.R."/>
        </authorList>
    </citation>
    <scope>NUCLEOTIDE SEQUENCE [LARGE SCALE GENOMIC DNA]</scope>
    <source>
        <strain evidence="2">cv. Chardonnay</strain>
        <tissue evidence="1">Leaf</tissue>
    </source>
</reference>
<proteinExistence type="predicted"/>
<dbReference type="Proteomes" id="UP000288805">
    <property type="component" value="Unassembled WGS sequence"/>
</dbReference>
<evidence type="ECO:0000313" key="2">
    <source>
        <dbReference type="Proteomes" id="UP000288805"/>
    </source>
</evidence>
<sequence>MVLSAMIPRNKSVGLLLGPSSLVGRLIEIVGGAAAVKIVGSDLSSFMSFHSACGETSKEWSAVWGVVCGGEKPDIDMEENHYGPKPPNDQKIFDLLEQYEVDAFDNFAYDDGFFLEIDALSNPIEADSSGFSMFDVYLTYLDVDDGNLRQMAFDSSEMIGNENSLSNLTPLDQEPVNGGAKKMSISNKQLAKAYGDSGASSSNNNHEVTEFE</sequence>
<organism evidence="1 2">
    <name type="scientific">Vitis vinifera</name>
    <name type="common">Grape</name>
    <dbReference type="NCBI Taxonomy" id="29760"/>
    <lineage>
        <taxon>Eukaryota</taxon>
        <taxon>Viridiplantae</taxon>
        <taxon>Streptophyta</taxon>
        <taxon>Embryophyta</taxon>
        <taxon>Tracheophyta</taxon>
        <taxon>Spermatophyta</taxon>
        <taxon>Magnoliopsida</taxon>
        <taxon>eudicotyledons</taxon>
        <taxon>Gunneridae</taxon>
        <taxon>Pentapetalae</taxon>
        <taxon>rosids</taxon>
        <taxon>Vitales</taxon>
        <taxon>Vitaceae</taxon>
        <taxon>Viteae</taxon>
        <taxon>Vitis</taxon>
    </lineage>
</organism>